<dbReference type="FunFam" id="2.40.10.10:FF:000005">
    <property type="entry name" value="Serine protease 37"/>
    <property type="match status" value="2"/>
</dbReference>
<dbReference type="InterPro" id="IPR018114">
    <property type="entry name" value="TRYPSIN_HIS"/>
</dbReference>
<evidence type="ECO:0000256" key="1">
    <source>
        <dbReference type="ARBA" id="ARBA00022670"/>
    </source>
</evidence>
<reference evidence="8" key="1">
    <citation type="submission" date="2025-08" db="UniProtKB">
        <authorList>
            <consortium name="RefSeq"/>
        </authorList>
    </citation>
    <scope>IDENTIFICATION</scope>
    <source>
        <tissue evidence="8">Spleen</tissue>
    </source>
</reference>
<dbReference type="SMART" id="SM00020">
    <property type="entry name" value="Tryp_SPc"/>
    <property type="match status" value="2"/>
</dbReference>
<dbReference type="InterPro" id="IPR043504">
    <property type="entry name" value="Peptidase_S1_PA_chymotrypsin"/>
</dbReference>
<evidence type="ECO:0000256" key="3">
    <source>
        <dbReference type="ARBA" id="ARBA00022825"/>
    </source>
</evidence>
<dbReference type="InterPro" id="IPR033116">
    <property type="entry name" value="TRYPSIN_SER"/>
</dbReference>
<dbReference type="PANTHER" id="PTHR24271">
    <property type="entry name" value="KALLIKREIN-RELATED"/>
    <property type="match status" value="1"/>
</dbReference>
<dbReference type="PROSITE" id="PS00134">
    <property type="entry name" value="TRYPSIN_HIS"/>
    <property type="match status" value="2"/>
</dbReference>
<keyword evidence="3 5" id="KW-0720">Serine protease</keyword>
<evidence type="ECO:0000256" key="4">
    <source>
        <dbReference type="ARBA" id="ARBA00023157"/>
    </source>
</evidence>
<evidence type="ECO:0000313" key="7">
    <source>
        <dbReference type="Proteomes" id="UP000504623"/>
    </source>
</evidence>
<feature type="domain" description="Peptidase S1" evidence="6">
    <location>
        <begin position="301"/>
        <end position="530"/>
    </location>
</feature>
<evidence type="ECO:0000259" key="6">
    <source>
        <dbReference type="PROSITE" id="PS50240"/>
    </source>
</evidence>
<feature type="domain" description="Peptidase S1" evidence="6">
    <location>
        <begin position="29"/>
        <end position="250"/>
    </location>
</feature>
<keyword evidence="4" id="KW-1015">Disulfide bond</keyword>
<proteinExistence type="predicted"/>
<evidence type="ECO:0000313" key="8">
    <source>
        <dbReference type="RefSeq" id="XP_006876794.1"/>
    </source>
</evidence>
<dbReference type="RefSeq" id="XP_006876794.1">
    <property type="nucleotide sequence ID" value="XM_006876732.1"/>
</dbReference>
<accession>A0A9B0X0D9</accession>
<dbReference type="Proteomes" id="UP000504623">
    <property type="component" value="Unplaced"/>
</dbReference>
<dbReference type="GO" id="GO:0004252">
    <property type="term" value="F:serine-type endopeptidase activity"/>
    <property type="evidence" value="ECO:0007669"/>
    <property type="project" value="InterPro"/>
</dbReference>
<dbReference type="PANTHER" id="PTHR24271:SF55">
    <property type="entry name" value="SERINE PROTEASE 57"/>
    <property type="match status" value="1"/>
</dbReference>
<dbReference type="PROSITE" id="PS50240">
    <property type="entry name" value="TRYPSIN_DOM"/>
    <property type="match status" value="2"/>
</dbReference>
<keyword evidence="1 5" id="KW-0645">Protease</keyword>
<dbReference type="Pfam" id="PF00089">
    <property type="entry name" value="Trypsin"/>
    <property type="match status" value="2"/>
</dbReference>
<dbReference type="InterPro" id="IPR001254">
    <property type="entry name" value="Trypsin_dom"/>
</dbReference>
<dbReference type="PROSITE" id="PS00135">
    <property type="entry name" value="TRYPSIN_SER"/>
    <property type="match status" value="1"/>
</dbReference>
<dbReference type="CDD" id="cd00190">
    <property type="entry name" value="Tryp_SPc"/>
    <property type="match status" value="2"/>
</dbReference>
<name>A0A9B0X0D9_CHRAS</name>
<dbReference type="PRINTS" id="PR00722">
    <property type="entry name" value="CHYMOTRYPSIN"/>
</dbReference>
<dbReference type="Gene3D" id="2.40.10.10">
    <property type="entry name" value="Trypsin-like serine proteases"/>
    <property type="match status" value="4"/>
</dbReference>
<dbReference type="SUPFAM" id="SSF50494">
    <property type="entry name" value="Trypsin-like serine proteases"/>
    <property type="match status" value="2"/>
</dbReference>
<keyword evidence="2 5" id="KW-0378">Hydrolase</keyword>
<dbReference type="InterPro" id="IPR009003">
    <property type="entry name" value="Peptidase_S1_PA"/>
</dbReference>
<dbReference type="InterPro" id="IPR001314">
    <property type="entry name" value="Peptidase_S1A"/>
</dbReference>
<dbReference type="GO" id="GO:0006508">
    <property type="term" value="P:proteolysis"/>
    <property type="evidence" value="ECO:0007669"/>
    <property type="project" value="UniProtKB-KW"/>
</dbReference>
<gene>
    <name evidence="8" type="primary">LOC102823574</name>
</gene>
<dbReference type="GeneID" id="102823574"/>
<evidence type="ECO:0000256" key="2">
    <source>
        <dbReference type="ARBA" id="ARBA00022801"/>
    </source>
</evidence>
<sequence>MYPHVASEITSPSLAGFAPSGTLRGDSRIVGGHEVAPHSRPFMASLQLNKTHICGAVLVQRRWVLTAAHCEVTSANLSAFRVVLGAHALQTPEPTWQVFTITQAVPYPLYNAQLDTHDLQLLKVLNASAHVTRSVRPTRLPRRNYSLRPGTRCRVTGWGDTTGREDPPAALLEAAVVIEARGPCNASWGGALTVDMLCASARSMDRRGVCGGDSGGPLLCRGQLHGLVSFSSSLCGDPRLPDVYTRVSTFTPMSPPAHQRLSFSLEPQVAGLSSAETPYLSPLLPPEAFPESTPGSWGGRIIGGHEVTPHSRPYMVSVSFGGQHHCGGFLLHAQWVVSAAHCFSDRNPLMGLVVLGAHDLRTVEPTQQIFSILKVFRHPNYQPSTHTNDICLLKLNHSAVLGREVGLLKLPRRGARLPQPGEWCQVAGWGSVSDFQEPPSGLMEAKVRVLDLNFCNRSWSGQLRPAMFCTRSGDHRRRGFCSADSGGPLVCRGKAYGLVSFSGLWCGDPKYPDVYTQLSAFVNWIRGIVRRNPHHSTPPGILGPLSGTT</sequence>
<dbReference type="OrthoDB" id="8440449at2759"/>
<dbReference type="AlphaFoldDB" id="A0A9B0X0D9"/>
<organism evidence="7 8">
    <name type="scientific">Chrysochloris asiatica</name>
    <name type="common">Cape golden mole</name>
    <dbReference type="NCBI Taxonomy" id="185453"/>
    <lineage>
        <taxon>Eukaryota</taxon>
        <taxon>Metazoa</taxon>
        <taxon>Chordata</taxon>
        <taxon>Craniata</taxon>
        <taxon>Vertebrata</taxon>
        <taxon>Euteleostomi</taxon>
        <taxon>Mammalia</taxon>
        <taxon>Eutheria</taxon>
        <taxon>Afrotheria</taxon>
        <taxon>Chrysochloridae</taxon>
        <taxon>Chrysochlorinae</taxon>
        <taxon>Chrysochloris</taxon>
    </lineage>
</organism>
<evidence type="ECO:0000256" key="5">
    <source>
        <dbReference type="RuleBase" id="RU363034"/>
    </source>
</evidence>
<protein>
    <submittedName>
        <fullName evidence="8">Transmembrane protease serine 9-like</fullName>
    </submittedName>
</protein>
<keyword evidence="7" id="KW-1185">Reference proteome</keyword>